<gene>
    <name evidence="2" type="ORF">ElyMa_005427300</name>
</gene>
<dbReference type="Proteomes" id="UP000762676">
    <property type="component" value="Unassembled WGS sequence"/>
</dbReference>
<dbReference type="AlphaFoldDB" id="A0AAV4EL49"/>
<name>A0AAV4EL49_9GAST</name>
<reference evidence="2 3" key="1">
    <citation type="journal article" date="2021" name="Elife">
        <title>Chloroplast acquisition without the gene transfer in kleptoplastic sea slugs, Plakobranchus ocellatus.</title>
        <authorList>
            <person name="Maeda T."/>
            <person name="Takahashi S."/>
            <person name="Yoshida T."/>
            <person name="Shimamura S."/>
            <person name="Takaki Y."/>
            <person name="Nagai Y."/>
            <person name="Toyoda A."/>
            <person name="Suzuki Y."/>
            <person name="Arimoto A."/>
            <person name="Ishii H."/>
            <person name="Satoh N."/>
            <person name="Nishiyama T."/>
            <person name="Hasebe M."/>
            <person name="Maruyama T."/>
            <person name="Minagawa J."/>
            <person name="Obokata J."/>
            <person name="Shigenobu S."/>
        </authorList>
    </citation>
    <scope>NUCLEOTIDE SEQUENCE [LARGE SCALE GENOMIC DNA]</scope>
</reference>
<keyword evidence="3" id="KW-1185">Reference proteome</keyword>
<organism evidence="2 3">
    <name type="scientific">Elysia marginata</name>
    <dbReference type="NCBI Taxonomy" id="1093978"/>
    <lineage>
        <taxon>Eukaryota</taxon>
        <taxon>Metazoa</taxon>
        <taxon>Spiralia</taxon>
        <taxon>Lophotrochozoa</taxon>
        <taxon>Mollusca</taxon>
        <taxon>Gastropoda</taxon>
        <taxon>Heterobranchia</taxon>
        <taxon>Euthyneura</taxon>
        <taxon>Panpulmonata</taxon>
        <taxon>Sacoglossa</taxon>
        <taxon>Placobranchoidea</taxon>
        <taxon>Plakobranchidae</taxon>
        <taxon>Elysia</taxon>
    </lineage>
</organism>
<evidence type="ECO:0000313" key="3">
    <source>
        <dbReference type="Proteomes" id="UP000762676"/>
    </source>
</evidence>
<comment type="caution">
    <text evidence="2">The sequence shown here is derived from an EMBL/GenBank/DDBJ whole genome shotgun (WGS) entry which is preliminary data.</text>
</comment>
<proteinExistence type="predicted"/>
<sequence length="116" mass="12865">MALRAGGVCGLPAHPEKSPCKMTLKTLKLAGTSSATEGVLIERRRAEIRILQPSTFRRNSGLINSSDLTHGPKDDNDDDDHNNDHNGDDDDNNDNYNDDNNEGDDDDINHDHDKKR</sequence>
<feature type="compositionally biased region" description="Polar residues" evidence="1">
    <location>
        <begin position="53"/>
        <end position="68"/>
    </location>
</feature>
<feature type="compositionally biased region" description="Acidic residues" evidence="1">
    <location>
        <begin position="75"/>
        <end position="108"/>
    </location>
</feature>
<feature type="region of interest" description="Disordered" evidence="1">
    <location>
        <begin position="53"/>
        <end position="116"/>
    </location>
</feature>
<accession>A0AAV4EL49</accession>
<protein>
    <submittedName>
        <fullName evidence="2">Uncharacterized protein</fullName>
    </submittedName>
</protein>
<evidence type="ECO:0000313" key="2">
    <source>
        <dbReference type="EMBL" id="GFR61173.1"/>
    </source>
</evidence>
<evidence type="ECO:0000256" key="1">
    <source>
        <dbReference type="SAM" id="MobiDB-lite"/>
    </source>
</evidence>
<dbReference type="EMBL" id="BMAT01010809">
    <property type="protein sequence ID" value="GFR61173.1"/>
    <property type="molecule type" value="Genomic_DNA"/>
</dbReference>